<keyword evidence="4 9" id="KW-0808">Transferase</keyword>
<dbReference type="GO" id="GO:0009103">
    <property type="term" value="P:lipopolysaccharide biosynthetic process"/>
    <property type="evidence" value="ECO:0007669"/>
    <property type="project" value="UniProtKB-ARBA"/>
</dbReference>
<evidence type="ECO:0000256" key="4">
    <source>
        <dbReference type="ARBA" id="ARBA00022679"/>
    </source>
</evidence>
<comment type="caution">
    <text evidence="9">The sequence shown here is derived from an EMBL/GenBank/DDBJ whole genome shotgun (WGS) entry which is preliminary data.</text>
</comment>
<evidence type="ECO:0000256" key="3">
    <source>
        <dbReference type="ARBA" id="ARBA00022676"/>
    </source>
</evidence>
<dbReference type="AlphaFoldDB" id="A0A7X1B9Q9"/>
<dbReference type="PANTHER" id="PTHR33908:SF3">
    <property type="entry name" value="UNDECAPRENYL PHOSPHATE-ALPHA-4-AMINO-4-DEOXY-L-ARABINOSE ARABINOSYL TRANSFERASE"/>
    <property type="match status" value="1"/>
</dbReference>
<feature type="transmembrane region" description="Helical" evidence="8">
    <location>
        <begin position="298"/>
        <end position="317"/>
    </location>
</feature>
<keyword evidence="2" id="KW-1003">Cell membrane</keyword>
<gene>
    <name evidence="9" type="ORF">H5P27_19570</name>
</gene>
<feature type="transmembrane region" description="Helical" evidence="8">
    <location>
        <begin position="273"/>
        <end position="291"/>
    </location>
</feature>
<dbReference type="EMBL" id="JACHVC010000013">
    <property type="protein sequence ID" value="MBC2608264.1"/>
    <property type="molecule type" value="Genomic_DNA"/>
</dbReference>
<feature type="transmembrane region" description="Helical" evidence="8">
    <location>
        <begin position="323"/>
        <end position="343"/>
    </location>
</feature>
<evidence type="ECO:0000256" key="8">
    <source>
        <dbReference type="SAM" id="Phobius"/>
    </source>
</evidence>
<keyword evidence="7 8" id="KW-0472">Membrane</keyword>
<dbReference type="InterPro" id="IPR050297">
    <property type="entry name" value="LipidA_mod_glycosyltrf_83"/>
</dbReference>
<dbReference type="GO" id="GO:0005886">
    <property type="term" value="C:plasma membrane"/>
    <property type="evidence" value="ECO:0007669"/>
    <property type="project" value="UniProtKB-SubCell"/>
</dbReference>
<evidence type="ECO:0000313" key="10">
    <source>
        <dbReference type="Proteomes" id="UP000526501"/>
    </source>
</evidence>
<feature type="transmembrane region" description="Helical" evidence="8">
    <location>
        <begin position="12"/>
        <end position="29"/>
    </location>
</feature>
<dbReference type="PANTHER" id="PTHR33908">
    <property type="entry name" value="MANNOSYLTRANSFERASE YKCB-RELATED"/>
    <property type="match status" value="1"/>
</dbReference>
<dbReference type="RefSeq" id="WP_185662113.1">
    <property type="nucleotide sequence ID" value="NZ_CAWPOO010000013.1"/>
</dbReference>
<dbReference type="GO" id="GO:0010041">
    <property type="term" value="P:response to iron(III) ion"/>
    <property type="evidence" value="ECO:0007669"/>
    <property type="project" value="TreeGrafter"/>
</dbReference>
<keyword evidence="10" id="KW-1185">Reference proteome</keyword>
<evidence type="ECO:0000313" key="9">
    <source>
        <dbReference type="EMBL" id="MBC2608264.1"/>
    </source>
</evidence>
<feature type="transmembrane region" description="Helical" evidence="8">
    <location>
        <begin position="350"/>
        <end position="371"/>
    </location>
</feature>
<evidence type="ECO:0000256" key="7">
    <source>
        <dbReference type="ARBA" id="ARBA00023136"/>
    </source>
</evidence>
<evidence type="ECO:0000256" key="6">
    <source>
        <dbReference type="ARBA" id="ARBA00022989"/>
    </source>
</evidence>
<evidence type="ECO:0000256" key="1">
    <source>
        <dbReference type="ARBA" id="ARBA00004651"/>
    </source>
</evidence>
<feature type="transmembrane region" description="Helical" evidence="8">
    <location>
        <begin position="88"/>
        <end position="105"/>
    </location>
</feature>
<organism evidence="9 10">
    <name type="scientific">Pelagicoccus albus</name>
    <dbReference type="NCBI Taxonomy" id="415222"/>
    <lineage>
        <taxon>Bacteria</taxon>
        <taxon>Pseudomonadati</taxon>
        <taxon>Verrucomicrobiota</taxon>
        <taxon>Opitutia</taxon>
        <taxon>Puniceicoccales</taxon>
        <taxon>Pelagicoccaceae</taxon>
        <taxon>Pelagicoccus</taxon>
    </lineage>
</organism>
<accession>A0A7X1B9Q9</accession>
<sequence length="502" mass="56301">MKTERNPILDPLLLLIVAVGVILRFYSIGSESLWQDEGTSHMFATLPMAELLGEQGKAETNPPLFYIVLNAWVSIFGESEASLRTPSAIFSILSLFFTYYSGLYLKNRRTGLIAAAISAVMVEHIYYAQEARTYTLLLLGATISVAGFSRLFANPEQAGKTIGKGFDWMAWGLYLLGTSVSLYAHNTGVFVPSSLTAAAIISFLVKPKRYGLGFAINWLIVNLAVIVIWLPWIFVILNQVSDMSSFWINMPKPMDLIKTPMQLYIPIEGSLRLLSKTAIVATGLAFLVYCWKKNKWDLLCMLFLLTGSVFIQAYLASYYQPIFIPRLFIWTLPMFALILAIGAESLRKPILIYSVSALLIAMNCIGLKDYYRKADKEYWDELALAYQALDNHKTLKLLQPADIHMPLGYYLEDADALNEESIGIVDGDPKETTYGSHLVKHLVSVDKVTAAVVGRERLLVVVRGTLNSDPTTLLSNLESEFQLTEKFRRGHIAIYEALRKNR</sequence>
<feature type="transmembrane region" description="Helical" evidence="8">
    <location>
        <begin position="212"/>
        <end position="237"/>
    </location>
</feature>
<evidence type="ECO:0000256" key="5">
    <source>
        <dbReference type="ARBA" id="ARBA00022692"/>
    </source>
</evidence>
<protein>
    <submittedName>
        <fullName evidence="9">Glycosyltransferase family 39 protein</fullName>
    </submittedName>
</protein>
<proteinExistence type="predicted"/>
<feature type="transmembrane region" description="Helical" evidence="8">
    <location>
        <begin position="134"/>
        <end position="153"/>
    </location>
</feature>
<feature type="transmembrane region" description="Helical" evidence="8">
    <location>
        <begin position="165"/>
        <end position="183"/>
    </location>
</feature>
<evidence type="ECO:0000256" key="2">
    <source>
        <dbReference type="ARBA" id="ARBA00022475"/>
    </source>
</evidence>
<dbReference type="GO" id="GO:0016763">
    <property type="term" value="F:pentosyltransferase activity"/>
    <property type="evidence" value="ECO:0007669"/>
    <property type="project" value="TreeGrafter"/>
</dbReference>
<comment type="subcellular location">
    <subcellularLocation>
        <location evidence="1">Cell membrane</location>
        <topology evidence="1">Multi-pass membrane protein</topology>
    </subcellularLocation>
</comment>
<keyword evidence="6 8" id="KW-1133">Transmembrane helix</keyword>
<dbReference type="Proteomes" id="UP000526501">
    <property type="component" value="Unassembled WGS sequence"/>
</dbReference>
<reference evidence="9 10" key="1">
    <citation type="submission" date="2020-07" db="EMBL/GenBank/DDBJ databases">
        <authorList>
            <person name="Feng X."/>
        </authorList>
    </citation>
    <scope>NUCLEOTIDE SEQUENCE [LARGE SCALE GENOMIC DNA]</scope>
    <source>
        <strain evidence="9 10">JCM23202</strain>
    </source>
</reference>
<keyword evidence="5 8" id="KW-0812">Transmembrane</keyword>
<name>A0A7X1B9Q9_9BACT</name>
<keyword evidence="3" id="KW-0328">Glycosyltransferase</keyword>